<dbReference type="EMBL" id="JAVHJO010000007">
    <property type="protein sequence ID" value="KAK6538972.1"/>
    <property type="molecule type" value="Genomic_DNA"/>
</dbReference>
<comment type="caution">
    <text evidence="1">The sequence shown here is derived from an EMBL/GenBank/DDBJ whole genome shotgun (WGS) entry which is preliminary data.</text>
</comment>
<gene>
    <name evidence="1" type="ORF">TWF694_010521</name>
</gene>
<organism evidence="1 2">
    <name type="scientific">Orbilia ellipsospora</name>
    <dbReference type="NCBI Taxonomy" id="2528407"/>
    <lineage>
        <taxon>Eukaryota</taxon>
        <taxon>Fungi</taxon>
        <taxon>Dikarya</taxon>
        <taxon>Ascomycota</taxon>
        <taxon>Pezizomycotina</taxon>
        <taxon>Orbiliomycetes</taxon>
        <taxon>Orbiliales</taxon>
        <taxon>Orbiliaceae</taxon>
        <taxon>Orbilia</taxon>
    </lineage>
</organism>
<name>A0AAV9XD77_9PEZI</name>
<evidence type="ECO:0000313" key="2">
    <source>
        <dbReference type="Proteomes" id="UP001365542"/>
    </source>
</evidence>
<dbReference type="Proteomes" id="UP001365542">
    <property type="component" value="Unassembled WGS sequence"/>
</dbReference>
<reference evidence="1 2" key="1">
    <citation type="submission" date="2019-10" db="EMBL/GenBank/DDBJ databases">
        <authorList>
            <person name="Palmer J.M."/>
        </authorList>
    </citation>
    <scope>NUCLEOTIDE SEQUENCE [LARGE SCALE GENOMIC DNA]</scope>
    <source>
        <strain evidence="1 2">TWF694</strain>
    </source>
</reference>
<proteinExistence type="predicted"/>
<evidence type="ECO:0000313" key="1">
    <source>
        <dbReference type="EMBL" id="KAK6538972.1"/>
    </source>
</evidence>
<keyword evidence="2" id="KW-1185">Reference proteome</keyword>
<protein>
    <submittedName>
        <fullName evidence="1">Uncharacterized protein</fullName>
    </submittedName>
</protein>
<dbReference type="AlphaFoldDB" id="A0AAV9XD77"/>
<sequence>MDSALWRGEAANVSRHRLPFSGHEEEEKTEGGGLRESSLILIGGGSRSDWQIGHMFCHVEHVVLERWCAAVFTGVLFTAQRSNI</sequence>
<accession>A0AAV9XD77</accession>